<protein>
    <submittedName>
        <fullName evidence="1">Uncharacterized protein</fullName>
    </submittedName>
</protein>
<dbReference type="Gene3D" id="3.40.30.10">
    <property type="entry name" value="Glutaredoxin"/>
    <property type="match status" value="1"/>
</dbReference>
<dbReference type="SUPFAM" id="SSF52833">
    <property type="entry name" value="Thioredoxin-like"/>
    <property type="match status" value="1"/>
</dbReference>
<dbReference type="CDD" id="cd02947">
    <property type="entry name" value="TRX_family"/>
    <property type="match status" value="1"/>
</dbReference>
<dbReference type="Pfam" id="PF20207">
    <property type="entry name" value="DUF6568"/>
    <property type="match status" value="1"/>
</dbReference>
<dbReference type="InterPro" id="IPR036249">
    <property type="entry name" value="Thioredoxin-like_sf"/>
</dbReference>
<dbReference type="RefSeq" id="WP_208929905.1">
    <property type="nucleotide sequence ID" value="NZ_CP013655.1"/>
</dbReference>
<proteinExistence type="predicted"/>
<sequence>MKLKRIAVILSVIGLFSLGGTAYALKVDNDKKDQQLVVEQSNYPEIYNTVDSITFDSFKEKLEKREDFYVYVGRPTCGDCNDFEPEFIKLVEEKNISQQIFYLNVAKVKENEEEWEKFKLDYNIKYTPTLAKYSKGILTNKIEWTPENGISLQKVAEWIDRYVEPAALVK</sequence>
<gene>
    <name evidence="1" type="ORF">ATZ35_05805</name>
</gene>
<evidence type="ECO:0000313" key="2">
    <source>
        <dbReference type="Proteomes" id="UP000067523"/>
    </source>
</evidence>
<keyword evidence="2" id="KW-1185">Reference proteome</keyword>
<dbReference type="STRING" id="118060.ATZ35_05805"/>
<organism evidence="1 2">
    <name type="scientific">Enterococcus rotai</name>
    <dbReference type="NCBI Taxonomy" id="118060"/>
    <lineage>
        <taxon>Bacteria</taxon>
        <taxon>Bacillati</taxon>
        <taxon>Bacillota</taxon>
        <taxon>Bacilli</taxon>
        <taxon>Lactobacillales</taxon>
        <taxon>Enterococcaceae</taxon>
        <taxon>Enterococcus</taxon>
    </lineage>
</organism>
<dbReference type="EMBL" id="CP013655">
    <property type="protein sequence ID" value="ALS36685.1"/>
    <property type="molecule type" value="Genomic_DNA"/>
</dbReference>
<accession>A0A0U2XH57</accession>
<dbReference type="AlphaFoldDB" id="A0A0U2XH57"/>
<dbReference type="KEGG" id="erx:ATZ35_05805"/>
<dbReference type="InterPro" id="IPR046698">
    <property type="entry name" value="PedC-like"/>
</dbReference>
<name>A0A0U2XH57_9ENTE</name>
<dbReference type="Proteomes" id="UP000067523">
    <property type="component" value="Chromosome"/>
</dbReference>
<evidence type="ECO:0000313" key="1">
    <source>
        <dbReference type="EMBL" id="ALS36685.1"/>
    </source>
</evidence>
<reference evidence="2" key="1">
    <citation type="submission" date="2015-12" db="EMBL/GenBank/DDBJ databases">
        <authorList>
            <person name="Lauer A."/>
            <person name="Humrighouse B."/>
            <person name="Loparev V."/>
            <person name="Shewmaker P.L."/>
            <person name="Whitney A.M."/>
            <person name="McLaughlin R.W."/>
        </authorList>
    </citation>
    <scope>NUCLEOTIDE SEQUENCE [LARGE SCALE GENOMIC DNA]</scope>
    <source>
        <strain evidence="2">LMG 26678</strain>
    </source>
</reference>